<feature type="region of interest" description="Disordered" evidence="5">
    <location>
        <begin position="260"/>
        <end position="298"/>
    </location>
</feature>
<dbReference type="PANTHER" id="PTHR21700:SF12">
    <property type="entry name" value="TRANSTHYRETIN-LIKE FAMILY PROTEIN"/>
    <property type="match status" value="1"/>
</dbReference>
<dbReference type="AlphaFoldDB" id="A0ABD2K3W6"/>
<dbReference type="InterPro" id="IPR038479">
    <property type="entry name" value="Transthyretin-like_sf"/>
</dbReference>
<dbReference type="Gene3D" id="2.60.40.3330">
    <property type="match status" value="1"/>
</dbReference>
<comment type="similarity">
    <text evidence="2">Belongs to the nematode transthyretin-like family.</text>
</comment>
<dbReference type="PANTHER" id="PTHR21700">
    <property type="entry name" value="TRANSTHYRETIN-LIKE FAMILY PROTEIN-RELATED"/>
    <property type="match status" value="1"/>
</dbReference>
<proteinExistence type="inferred from homology"/>
<evidence type="ECO:0000256" key="2">
    <source>
        <dbReference type="ARBA" id="ARBA00010112"/>
    </source>
</evidence>
<dbReference type="EMBL" id="JBICCN010000054">
    <property type="protein sequence ID" value="KAL3097388.1"/>
    <property type="molecule type" value="Genomic_DNA"/>
</dbReference>
<evidence type="ECO:0000256" key="1">
    <source>
        <dbReference type="ARBA" id="ARBA00004613"/>
    </source>
</evidence>
<comment type="subcellular location">
    <subcellularLocation>
        <location evidence="1">Secreted</location>
    </subcellularLocation>
</comment>
<feature type="region of interest" description="Disordered" evidence="5">
    <location>
        <begin position="335"/>
        <end position="384"/>
    </location>
</feature>
<sequence>MSLVGRKSHGIHSVPQLFANASVYFYSEELKGKGKGKRIRRFKDGWMRRESKKSSGESDGREKQQAPAYFVHFNEREAKKGEGNPKVKRWRMGSQWMDELSNSTQKAKAPLKMTPQFRHQIPLLFFLFFTFFASANGTSKCVWVRGALQCHRDPSKHQNVEVRVIDRDGWGPLKVLDPDDMMGVSFTEQDGTFQLDGCGNDMNFLPGVPNLPDPFVRILHFCNSEEGETIELPEFRIFVPDTYDLGILVLDQKTLPNSTVNFPVPENPRRRLQQAKRPTEVGTLDESNGKKGAEDGFVTVDAPKSHNAKGLDDLLPPGKTVTKTNGDLLWETQSVEMEEVPAEYDTSIRQSQQHNWEEESKGDGNERKNWTKKKQPTKEEKKRK</sequence>
<organism evidence="6 7">
    <name type="scientific">Heterodera schachtii</name>
    <name type="common">Sugarbeet cyst nematode worm</name>
    <name type="synonym">Tylenchus schachtii</name>
    <dbReference type="NCBI Taxonomy" id="97005"/>
    <lineage>
        <taxon>Eukaryota</taxon>
        <taxon>Metazoa</taxon>
        <taxon>Ecdysozoa</taxon>
        <taxon>Nematoda</taxon>
        <taxon>Chromadorea</taxon>
        <taxon>Rhabditida</taxon>
        <taxon>Tylenchina</taxon>
        <taxon>Tylenchomorpha</taxon>
        <taxon>Tylenchoidea</taxon>
        <taxon>Heteroderidae</taxon>
        <taxon>Heteroderinae</taxon>
        <taxon>Heterodera</taxon>
    </lineage>
</organism>
<keyword evidence="7" id="KW-1185">Reference proteome</keyword>
<evidence type="ECO:0000256" key="3">
    <source>
        <dbReference type="ARBA" id="ARBA00022525"/>
    </source>
</evidence>
<dbReference type="InterPro" id="IPR001534">
    <property type="entry name" value="Transthyretin-like"/>
</dbReference>
<feature type="compositionally biased region" description="Basic and acidic residues" evidence="5">
    <location>
        <begin position="355"/>
        <end position="369"/>
    </location>
</feature>
<keyword evidence="3" id="KW-0964">Secreted</keyword>
<accession>A0ABD2K3W6</accession>
<name>A0ABD2K3W6_HETSC</name>
<evidence type="ECO:0000256" key="5">
    <source>
        <dbReference type="SAM" id="MobiDB-lite"/>
    </source>
</evidence>
<evidence type="ECO:0000313" key="7">
    <source>
        <dbReference type="Proteomes" id="UP001620645"/>
    </source>
</evidence>
<dbReference type="Proteomes" id="UP001620645">
    <property type="component" value="Unassembled WGS sequence"/>
</dbReference>
<evidence type="ECO:0000313" key="6">
    <source>
        <dbReference type="EMBL" id="KAL3097388.1"/>
    </source>
</evidence>
<comment type="caution">
    <text evidence="6">The sequence shown here is derived from an EMBL/GenBank/DDBJ whole genome shotgun (WGS) entry which is preliminary data.</text>
</comment>
<protein>
    <submittedName>
        <fullName evidence="6">Uncharacterized protein</fullName>
    </submittedName>
</protein>
<feature type="region of interest" description="Disordered" evidence="5">
    <location>
        <begin position="47"/>
        <end position="66"/>
    </location>
</feature>
<dbReference type="Pfam" id="PF01060">
    <property type="entry name" value="TTR-52"/>
    <property type="match status" value="1"/>
</dbReference>
<feature type="compositionally biased region" description="Basic and acidic residues" evidence="5">
    <location>
        <begin position="47"/>
        <end position="64"/>
    </location>
</feature>
<keyword evidence="4" id="KW-0732">Signal</keyword>
<gene>
    <name evidence="6" type="ORF">niasHS_003836</name>
</gene>
<dbReference type="GO" id="GO:0005576">
    <property type="term" value="C:extracellular region"/>
    <property type="evidence" value="ECO:0007669"/>
    <property type="project" value="UniProtKB-SubCell"/>
</dbReference>
<evidence type="ECO:0000256" key="4">
    <source>
        <dbReference type="ARBA" id="ARBA00022729"/>
    </source>
</evidence>
<reference evidence="6 7" key="1">
    <citation type="submission" date="2024-10" db="EMBL/GenBank/DDBJ databases">
        <authorList>
            <person name="Kim D."/>
        </authorList>
    </citation>
    <scope>NUCLEOTIDE SEQUENCE [LARGE SCALE GENOMIC DNA]</scope>
    <source>
        <strain evidence="6">Taebaek</strain>
    </source>
</reference>